<evidence type="ECO:0000313" key="1">
    <source>
        <dbReference type="EMBL" id="SLN75263.1"/>
    </source>
</evidence>
<dbReference type="OrthoDB" id="9806624at2"/>
<dbReference type="Gene3D" id="3.40.50.300">
    <property type="entry name" value="P-loop containing nucleotide triphosphate hydrolases"/>
    <property type="match status" value="1"/>
</dbReference>
<dbReference type="RefSeq" id="WP_085885176.1">
    <property type="nucleotide sequence ID" value="NZ_FWFR01000004.1"/>
</dbReference>
<dbReference type="InParanoid" id="A0A1Y5TZI1"/>
<evidence type="ECO:0008006" key="3">
    <source>
        <dbReference type="Google" id="ProtNLM"/>
    </source>
</evidence>
<dbReference type="SUPFAM" id="SSF52540">
    <property type="entry name" value="P-loop containing nucleoside triphosphate hydrolases"/>
    <property type="match status" value="1"/>
</dbReference>
<evidence type="ECO:0000313" key="2">
    <source>
        <dbReference type="Proteomes" id="UP000193200"/>
    </source>
</evidence>
<name>A0A1Y5TZI1_9PROT</name>
<dbReference type="EMBL" id="FWFR01000004">
    <property type="protein sequence ID" value="SLN75263.1"/>
    <property type="molecule type" value="Genomic_DNA"/>
</dbReference>
<dbReference type="InterPro" id="IPR027417">
    <property type="entry name" value="P-loop_NTPase"/>
</dbReference>
<proteinExistence type="predicted"/>
<reference evidence="1 2" key="1">
    <citation type="submission" date="2017-03" db="EMBL/GenBank/DDBJ databases">
        <authorList>
            <person name="Afonso C.L."/>
            <person name="Miller P.J."/>
            <person name="Scott M.A."/>
            <person name="Spackman E."/>
            <person name="Goraichik I."/>
            <person name="Dimitrov K.M."/>
            <person name="Suarez D.L."/>
            <person name="Swayne D.E."/>
        </authorList>
    </citation>
    <scope>NUCLEOTIDE SEQUENCE [LARGE SCALE GENOMIC DNA]</scope>
    <source>
        <strain evidence="1 2">CECT 7691</strain>
    </source>
</reference>
<accession>A0A1Y5TZI1</accession>
<organism evidence="1 2">
    <name type="scientific">Oceanibacterium hippocampi</name>
    <dbReference type="NCBI Taxonomy" id="745714"/>
    <lineage>
        <taxon>Bacteria</taxon>
        <taxon>Pseudomonadati</taxon>
        <taxon>Pseudomonadota</taxon>
        <taxon>Alphaproteobacteria</taxon>
        <taxon>Sneathiellales</taxon>
        <taxon>Sneathiellaceae</taxon>
        <taxon>Oceanibacterium</taxon>
    </lineage>
</organism>
<dbReference type="Proteomes" id="UP000193200">
    <property type="component" value="Unassembled WGS sequence"/>
</dbReference>
<dbReference type="AlphaFoldDB" id="A0A1Y5TZI1"/>
<sequence>MPLDVIGAGVGRTGTYSLKLAINQLGLGPSHHMEEVILNMPRQLPLWQAAVAGNADWQAIYDGYPAAVDWPTAGFHRELYAANPTARFILTHRSAESWYESFSSTIYKLISNVDAAPEPMRPWLEMTIAVIAKTGFPLGLDRDGLCAAFEAHIATVKATIPASQLLVYQVKEGWEPLCAFLGVPVPEGPFPRTNDRSEFWDKVSAAA</sequence>
<keyword evidence="2" id="KW-1185">Reference proteome</keyword>
<gene>
    <name evidence="1" type="ORF">OCH7691_03828</name>
</gene>
<protein>
    <recommendedName>
        <fullName evidence="3">Sulfotransferase family protein</fullName>
    </recommendedName>
</protein>
<dbReference type="PANTHER" id="PTHR36978">
    <property type="entry name" value="P-LOOP CONTAINING NUCLEOTIDE TRIPHOSPHATE HYDROLASE"/>
    <property type="match status" value="1"/>
</dbReference>
<dbReference type="PANTHER" id="PTHR36978:SF4">
    <property type="entry name" value="P-LOOP CONTAINING NUCLEOSIDE TRIPHOSPHATE HYDROLASE PROTEIN"/>
    <property type="match status" value="1"/>
</dbReference>
<dbReference type="InterPro" id="IPR040632">
    <property type="entry name" value="Sulfotransfer_4"/>
</dbReference>
<dbReference type="Pfam" id="PF17784">
    <property type="entry name" value="Sulfotransfer_4"/>
    <property type="match status" value="1"/>
</dbReference>